<feature type="region of interest" description="Disordered" evidence="2">
    <location>
        <begin position="1672"/>
        <end position="1717"/>
    </location>
</feature>
<feature type="compositionally biased region" description="Polar residues" evidence="2">
    <location>
        <begin position="560"/>
        <end position="570"/>
    </location>
</feature>
<evidence type="ECO:0000313" key="4">
    <source>
        <dbReference type="Proteomes" id="UP001605036"/>
    </source>
</evidence>
<feature type="compositionally biased region" description="Polar residues" evidence="2">
    <location>
        <begin position="2303"/>
        <end position="2315"/>
    </location>
</feature>
<feature type="compositionally biased region" description="Basic and acidic residues" evidence="2">
    <location>
        <begin position="2530"/>
        <end position="2543"/>
    </location>
</feature>
<protein>
    <submittedName>
        <fullName evidence="3">Uncharacterized protein</fullName>
    </submittedName>
</protein>
<dbReference type="Proteomes" id="UP001605036">
    <property type="component" value="Unassembled WGS sequence"/>
</dbReference>
<reference evidence="3 4" key="1">
    <citation type="submission" date="2024-09" db="EMBL/GenBank/DDBJ databases">
        <title>Chromosome-scale assembly of Riccia fluitans.</title>
        <authorList>
            <person name="Paukszto L."/>
            <person name="Sawicki J."/>
            <person name="Karawczyk K."/>
            <person name="Piernik-Szablinska J."/>
            <person name="Szczecinska M."/>
            <person name="Mazdziarz M."/>
        </authorList>
    </citation>
    <scope>NUCLEOTIDE SEQUENCE [LARGE SCALE GENOMIC DNA]</scope>
    <source>
        <strain evidence="3">Rf_01</strain>
        <tissue evidence="3">Aerial parts of the thallus</tissue>
    </source>
</reference>
<feature type="region of interest" description="Disordered" evidence="2">
    <location>
        <begin position="2527"/>
        <end position="2552"/>
    </location>
</feature>
<feature type="compositionally biased region" description="Basic and acidic residues" evidence="2">
    <location>
        <begin position="2351"/>
        <end position="2361"/>
    </location>
</feature>
<name>A0ABD1ZC79_9MARC</name>
<evidence type="ECO:0000313" key="3">
    <source>
        <dbReference type="EMBL" id="KAL2645024.1"/>
    </source>
</evidence>
<dbReference type="EMBL" id="JBHFFA010000002">
    <property type="protein sequence ID" value="KAL2645024.1"/>
    <property type="molecule type" value="Genomic_DNA"/>
</dbReference>
<feature type="compositionally biased region" description="Polar residues" evidence="2">
    <location>
        <begin position="2336"/>
        <end position="2347"/>
    </location>
</feature>
<feature type="coiled-coil region" evidence="1">
    <location>
        <begin position="1462"/>
        <end position="1489"/>
    </location>
</feature>
<feature type="compositionally biased region" description="Polar residues" evidence="2">
    <location>
        <begin position="2033"/>
        <end position="2044"/>
    </location>
</feature>
<feature type="compositionally biased region" description="Basic residues" evidence="2">
    <location>
        <begin position="396"/>
        <end position="405"/>
    </location>
</feature>
<feature type="compositionally biased region" description="Low complexity" evidence="2">
    <location>
        <begin position="2289"/>
        <end position="2302"/>
    </location>
</feature>
<accession>A0ABD1ZC79</accession>
<feature type="compositionally biased region" description="Polar residues" evidence="2">
    <location>
        <begin position="1263"/>
        <end position="1281"/>
    </location>
</feature>
<sequence length="2873" mass="319724">MKEGMFYYSSVTDKSYEDPMPNYISPELVMLIAQNAPSELDVFKRSLKNGGNVLATAWFHDLAGQELNNETKICEKAPSKVECGVQVILPSKENSGTKKITARTRCSYPEILPSKESSGTKKTKTGTRCSCPDAMTQTLDADGGRFQRMNNVKRKRPAPTTLEPCKLSFRNTRHLVSETSDSSQIKLKNQHGIHLSSKSVGLISGTERKAKERPLSAPVLSPLTYQIDALNVKPWRHGMRKKHTSAEPKSAEKVPCERKAEFDEKKKSELKKYMAMKFALLRKGRQLQKVRAAAAEVARKEKQRKLDAECQALLKSQSADVKDKERTISRLPWISEYVTLAENFRPWSSASTSDLPPPKVPQSQAHVPLDLYTSVTCQANIQDSALSSKQSLTKFGAKRRSKKLRTREAEKQPKESNRTLDTNEMAFSPAHPYHDLHPSSGVRTGKKSSSLTKARWKSKGSSLKTFKACKIYQHQFPVKYARREAVDLMAYKKSAYALSRMPPNGSFCRETRSTRSQKQSKSNGYSNILRQDDRYAISVLKEHERNLFAESKVKRPKVTSVPTAEHTSQQKLKDSKPVKYSRVEPDNQSYADGGFKGFSLHDMAEVIDSRFSHHSTTVKNHKGGSSISPSNNYRIYSEKSSKRASLSPRKFVRNESTLQVLKSEKQDLPSQEKYFKDRGSEKIAAPREKDTVCADAEISNDVTLAVRRERMHMLRSLAEQLLKRLDVACAEQLQNTPTKTPDSHADASYDLFNQQVQNVTNAESEPASELHPDTANNLISEPVVLNCLDEPLQIEPKFCYHSRKPSLLYQGHLSEKEQAGCETVRLPGKDGFSDRIHRGKWLPIGKNPSSIDIRELNVIPANEISSHSNVTDKDSDIIPSGCSSSISGSSSPSTDSSQHVTLPTGVKYKVRKVKRGQELEEEARKRPKEAWTLPIEEDTHSVINLYTKHWLSRENKRRVRSEVKGVGELEGEREENISSASKLLTPCHEHSPEKHKFKFGATPICNESEMSELCIRSSDLNCTRPRKSVESSGARRKLPHYHTETVVYIKEERSSDINTSDTSSHLEKTVATTALWPMTDDKDRKHPAGVSIQDQPEGMLAQLDDQQLHQSKTFCNLRLDSRREEDQVKSSLSDPHLAAPTQMDATAAGAHSMLTESSEEGCQPQTLRVSLDPINITYVRRHESRITPDRTSIDDERIGVKFTPIHEEDGEPAVQDCRIGNESSKSSTSEVFTKHVIDFKDLDIPDYNSKGQKENHGLKDITQAPSQPHILQSKGNVLSSDRSIEVNRMDGASDEENIHRKDSTGTPLRGVNSQTGSELQDRCDFEETEGQGTPQNGRKDVTTTFNENRLSTCSGSKNRSNNKESSLHSTRTPNKLEGEECNPVFLIFGCIFSEAFPTINANLDSLQPLVAKSNMVKEKLSRRKLDSTSFLHYLAEEQLEFFPSSKCEVQAELHVNNDFTREWELKSKRSQLEAELQKLDAEIKRTRAKLQANQYASDAKIGTWDRSVETETVVPACTETADNSTTTGGVPSLRSINGRLPQSPPSAITPADSPKLQRTPGVSSKVADSSPVCTADKKEGSPVYSNSFVSEDIQIEHNPSASGSSTSLRTSSVVIFPHPEENLSEDHEGNGPACPDISSINENLEQSERKREPPLFHDHSTVEVARDELITHRTASWGDNEGSENSTGRVPDKKWSRSSRERQGELISSASDSIKAEGSSAQLEKYQAVYSPFPMLEIGSLRNKRNMSTIAPEPNAVSEAIEDLPCKTTEIKAFSLSSVLQEAGSVVKNDGGTENSCRHWRDASIYPSHKYWNISEETKVTATSASLTELNLTSTTSLPIRNQFEAETLEEVSVSNSVNEAEPKFISQISLDFEEVVKVLERPNPSSRVEMEQQNITEEMRDSVSSTDSGGEKNEFQDSCGDVNRPTDHEPDVPQQASKVSDISGVSSVFCQDSMVGTACLLETNLNTMSTPSSGGLEDNLQYSQEISPNVTKKCEINITNNHHPQDHTSVVLKEPQTRIQTVDTDKGMLSNGIKSESEQSISSDDLDERETVTPNHACSTDLKDNVDTTANMNDTVRLEYSDSYSSRMKSSEASVGLKTAAFSIPSSDILTTNEDRHKMANEVVQDLARMVMNSQTGGGTAEDVLVPRSYPASYEDPISPRPTRGFDVSSPHGIILDSDNDDNDFCSTPTLGSERPSWWKEVSDFDMREAEGHDEEHTLTSPVSNAQFTNRINELLTSLPPKKGHRLINCSGLQVLNAISGSLVPSSCKTYDKKMVKPSLMVPEDGESPSSSCSSSKSPSSLRATVTVEVTRSDQVFPHEGGEGESPACLRPSRPNENFTLGINNQHGKHPTEDNKPFVFDMKDSTDLTQQNVSSRFQAHSDKENGSRLQSINGDSGDDSESYRENDQKCCQERDILTDAVLSAEVPKFMDSTSSSVPQLDSNLPICLNVPRAEESKIALANQCSHSSTYQDDKCSLFGDGSTNMMSFEDRSVEHLQPTIVELDEGCATQSNLSYVFGENNSRMAELNATREGESPNDKEGNLSELPSQDTQVARCYDQDSNCSTGSGKSQDLDGTLEEIQLQTLVTKAGKHTMMADTLTDELLESLMREVLYVGWRTASFKHKFLWRESFRPYLSNLASWQHLPVQVEGQDGPLHHTRLLNENFEQRNEKQPATSEAIVPIISSKAYVQSFVQKTLELSNLLADPSPSEWYDVKTPVGQDTYEEVMETQHRSGYEPLKLHNRQGQNTLLPDLVNESLVEYSAMMHQLSIPSSMSSAVDGGNVLQFVTNRILQQATSASKHGPDVDKLVGKLVEDEHWEKCYEEIRDLISELAQGILFNLIDSFVQEMIQGKNHVSCRKFSPSVDRNVVLVS</sequence>
<keyword evidence="1" id="KW-0175">Coiled coil</keyword>
<comment type="caution">
    <text evidence="3">The sequence shown here is derived from an EMBL/GenBank/DDBJ whole genome shotgun (WGS) entry which is preliminary data.</text>
</comment>
<feature type="compositionally biased region" description="Polar residues" evidence="2">
    <location>
        <begin position="514"/>
        <end position="527"/>
    </location>
</feature>
<feature type="region of interest" description="Disordered" evidence="2">
    <location>
        <begin position="504"/>
        <end position="527"/>
    </location>
</feature>
<feature type="compositionally biased region" description="Polar residues" evidence="2">
    <location>
        <begin position="1884"/>
        <end position="1909"/>
    </location>
</feature>
<feature type="compositionally biased region" description="Polar residues" evidence="2">
    <location>
        <begin position="1330"/>
        <end position="1360"/>
    </location>
</feature>
<feature type="region of interest" description="Disordered" evidence="2">
    <location>
        <begin position="554"/>
        <end position="586"/>
    </location>
</feature>
<feature type="region of interest" description="Disordered" evidence="2">
    <location>
        <begin position="1884"/>
        <end position="1940"/>
    </location>
</feature>
<feature type="compositionally biased region" description="Low complexity" evidence="2">
    <location>
        <begin position="877"/>
        <end position="897"/>
    </location>
</feature>
<feature type="compositionally biased region" description="Polar residues" evidence="2">
    <location>
        <begin position="1520"/>
        <end position="1529"/>
    </location>
</feature>
<proteinExistence type="predicted"/>
<feature type="compositionally biased region" description="Basic and acidic residues" evidence="2">
    <location>
        <begin position="1690"/>
        <end position="1704"/>
    </location>
</feature>
<organism evidence="3 4">
    <name type="scientific">Riccia fluitans</name>
    <dbReference type="NCBI Taxonomy" id="41844"/>
    <lineage>
        <taxon>Eukaryota</taxon>
        <taxon>Viridiplantae</taxon>
        <taxon>Streptophyta</taxon>
        <taxon>Embryophyta</taxon>
        <taxon>Marchantiophyta</taxon>
        <taxon>Marchantiopsida</taxon>
        <taxon>Marchantiidae</taxon>
        <taxon>Marchantiales</taxon>
        <taxon>Ricciaceae</taxon>
        <taxon>Riccia</taxon>
    </lineage>
</organism>
<keyword evidence="4" id="KW-1185">Reference proteome</keyword>
<feature type="region of interest" description="Disordered" evidence="2">
    <location>
        <begin position="866"/>
        <end position="903"/>
    </location>
</feature>
<feature type="region of interest" description="Disordered" evidence="2">
    <location>
        <begin position="1247"/>
        <end position="1375"/>
    </location>
</feature>
<feature type="region of interest" description="Disordered" evidence="2">
    <location>
        <begin position="1520"/>
        <end position="1583"/>
    </location>
</feature>
<feature type="compositionally biased region" description="Basic and acidic residues" evidence="2">
    <location>
        <begin position="406"/>
        <end position="418"/>
    </location>
</feature>
<feature type="region of interest" description="Disordered" evidence="2">
    <location>
        <begin position="392"/>
        <end position="456"/>
    </location>
</feature>
<evidence type="ECO:0000256" key="1">
    <source>
        <dbReference type="SAM" id="Coils"/>
    </source>
</evidence>
<evidence type="ECO:0000256" key="2">
    <source>
        <dbReference type="SAM" id="MobiDB-lite"/>
    </source>
</evidence>
<feature type="compositionally biased region" description="Basic and acidic residues" evidence="2">
    <location>
        <begin position="571"/>
        <end position="585"/>
    </location>
</feature>
<feature type="region of interest" description="Disordered" evidence="2">
    <location>
        <begin position="2375"/>
        <end position="2408"/>
    </location>
</feature>
<gene>
    <name evidence="3" type="ORF">R1flu_012611</name>
</gene>
<feature type="region of interest" description="Disordered" evidence="2">
    <location>
        <begin position="2029"/>
        <end position="2048"/>
    </location>
</feature>
<feature type="region of interest" description="Disordered" evidence="2">
    <location>
        <begin position="2281"/>
        <end position="2361"/>
    </location>
</feature>